<evidence type="ECO:0000256" key="2">
    <source>
        <dbReference type="ARBA" id="ARBA00009477"/>
    </source>
</evidence>
<gene>
    <name evidence="12" type="primary">sulF</name>
    <name evidence="12" type="ORF">BWP39_23740</name>
</gene>
<feature type="domain" description="Multidrug resistance protein MdtA-like C-terminal permuted SH3" evidence="11">
    <location>
        <begin position="305"/>
        <end position="363"/>
    </location>
</feature>
<name>A0A2A4EPF5_9BURK</name>
<evidence type="ECO:0000313" key="12">
    <source>
        <dbReference type="EMBL" id="PCE22695.1"/>
    </source>
</evidence>
<protein>
    <submittedName>
        <fullName evidence="12">Efflux transporter periplasmic adaptor subunit</fullName>
    </submittedName>
</protein>
<evidence type="ECO:0000313" key="13">
    <source>
        <dbReference type="Proteomes" id="UP000218022"/>
    </source>
</evidence>
<evidence type="ECO:0000256" key="7">
    <source>
        <dbReference type="SAM" id="Phobius"/>
    </source>
</evidence>
<keyword evidence="4" id="KW-1003">Cell membrane</keyword>
<dbReference type="AlphaFoldDB" id="A0A2A4EPF5"/>
<comment type="similarity">
    <text evidence="2">Belongs to the membrane fusion protein (MFP) (TC 8.A.1) family.</text>
</comment>
<comment type="subcellular location">
    <subcellularLocation>
        <location evidence="1">Cell membrane</location>
    </subcellularLocation>
</comment>
<keyword evidence="5" id="KW-0997">Cell inner membrane</keyword>
<evidence type="ECO:0000259" key="10">
    <source>
        <dbReference type="Pfam" id="PF25944"/>
    </source>
</evidence>
<keyword evidence="3" id="KW-0813">Transport</keyword>
<dbReference type="InterPro" id="IPR058627">
    <property type="entry name" value="MdtA-like_C"/>
</dbReference>
<evidence type="ECO:0000256" key="5">
    <source>
        <dbReference type="ARBA" id="ARBA00022519"/>
    </source>
</evidence>
<dbReference type="OrthoDB" id="9783047at2"/>
<dbReference type="GO" id="GO:0015562">
    <property type="term" value="F:efflux transmembrane transporter activity"/>
    <property type="evidence" value="ECO:0007669"/>
    <property type="project" value="TreeGrafter"/>
</dbReference>
<proteinExistence type="inferred from homology"/>
<dbReference type="Gene3D" id="1.10.287.470">
    <property type="entry name" value="Helix hairpin bin"/>
    <property type="match status" value="1"/>
</dbReference>
<evidence type="ECO:0000259" key="9">
    <source>
        <dbReference type="Pfam" id="PF25917"/>
    </source>
</evidence>
<evidence type="ECO:0000256" key="6">
    <source>
        <dbReference type="ARBA" id="ARBA00023136"/>
    </source>
</evidence>
<dbReference type="Proteomes" id="UP000218022">
    <property type="component" value="Unassembled WGS sequence"/>
</dbReference>
<dbReference type="Pfam" id="PF25917">
    <property type="entry name" value="BSH_RND"/>
    <property type="match status" value="1"/>
</dbReference>
<dbReference type="InterPro" id="IPR058625">
    <property type="entry name" value="MdtA-like_BSH"/>
</dbReference>
<dbReference type="PANTHER" id="PTHR30469:SF12">
    <property type="entry name" value="MULTIDRUG RESISTANCE PROTEIN MDTA"/>
    <property type="match status" value="1"/>
</dbReference>
<evidence type="ECO:0000256" key="1">
    <source>
        <dbReference type="ARBA" id="ARBA00004236"/>
    </source>
</evidence>
<dbReference type="InterPro" id="IPR058626">
    <property type="entry name" value="MdtA-like_b-barrel"/>
</dbReference>
<dbReference type="Pfam" id="PF25967">
    <property type="entry name" value="RND-MFP_C"/>
    <property type="match status" value="1"/>
</dbReference>
<feature type="domain" description="Multidrug resistance protein MdtA-like alpha-helical hairpin" evidence="8">
    <location>
        <begin position="114"/>
        <end position="183"/>
    </location>
</feature>
<dbReference type="EMBL" id="MTZV01000006">
    <property type="protein sequence ID" value="PCE22695.1"/>
    <property type="molecule type" value="Genomic_DNA"/>
</dbReference>
<dbReference type="NCBIfam" id="TIGR01730">
    <property type="entry name" value="RND_mfp"/>
    <property type="match status" value="1"/>
</dbReference>
<feature type="domain" description="Multidrug resistance protein MdtA-like barrel-sandwich hybrid" evidence="9">
    <location>
        <begin position="75"/>
        <end position="215"/>
    </location>
</feature>
<evidence type="ECO:0000256" key="3">
    <source>
        <dbReference type="ARBA" id="ARBA00022448"/>
    </source>
</evidence>
<organism evidence="12 13">
    <name type="scientific">Paraburkholderia acidicola</name>
    <dbReference type="NCBI Taxonomy" id="1912599"/>
    <lineage>
        <taxon>Bacteria</taxon>
        <taxon>Pseudomonadati</taxon>
        <taxon>Pseudomonadota</taxon>
        <taxon>Betaproteobacteria</taxon>
        <taxon>Burkholderiales</taxon>
        <taxon>Burkholderiaceae</taxon>
        <taxon>Paraburkholderia</taxon>
    </lineage>
</organism>
<comment type="caution">
    <text evidence="12">The sequence shown here is derived from an EMBL/GenBank/DDBJ whole genome shotgun (WGS) entry which is preliminary data.</text>
</comment>
<feature type="transmembrane region" description="Helical" evidence="7">
    <location>
        <begin position="12"/>
        <end position="29"/>
    </location>
</feature>
<dbReference type="SUPFAM" id="SSF111369">
    <property type="entry name" value="HlyD-like secretion proteins"/>
    <property type="match status" value="1"/>
</dbReference>
<dbReference type="InterPro" id="IPR006143">
    <property type="entry name" value="RND_pump_MFP"/>
</dbReference>
<sequence>MPTSSPDRRKTVALALVSLVAVVLLVWIVDRTTAARPASASQTDPAIPVTASTVGTMNLPLYLTGVGAVAPLYDVTVKSQVDGQIVKVNFREGQYVHSGDVLVEIDRRALQATVDQASAKLDQDRATLANARLELTRHQQLAQVNATSTQALEAQQALVNELNAQIRGDQAALQNARVSVDYTTIRAPISGRIGFRLVDQGNLVRANETTLLTLVTTSPITVIYSASQDALPAIQKALHRGPVDAIALTTDGNTVLSRGHLEVIENRVDAATGVIRLKALFANGDGALWPGQSIMMRTRVDVLPNVTVVPEDAIQQGADGAFVFVVEVDDKVVVQPVKVSNRSLGYAAIASGLKVGQRVVVQGQYRLQGGAHVAATMMPAAHALDDAVASATVATDAH</sequence>
<dbReference type="PANTHER" id="PTHR30469">
    <property type="entry name" value="MULTIDRUG RESISTANCE PROTEIN MDTA"/>
    <property type="match status" value="1"/>
</dbReference>
<evidence type="ECO:0000256" key="4">
    <source>
        <dbReference type="ARBA" id="ARBA00022475"/>
    </source>
</evidence>
<dbReference type="Pfam" id="PF25944">
    <property type="entry name" value="Beta-barrel_RND"/>
    <property type="match status" value="1"/>
</dbReference>
<evidence type="ECO:0000259" key="11">
    <source>
        <dbReference type="Pfam" id="PF25967"/>
    </source>
</evidence>
<feature type="domain" description="Multidrug resistance protein MdtA-like beta-barrel" evidence="10">
    <location>
        <begin position="219"/>
        <end position="301"/>
    </location>
</feature>
<dbReference type="Gene3D" id="2.40.50.100">
    <property type="match status" value="1"/>
</dbReference>
<dbReference type="GO" id="GO:1990281">
    <property type="term" value="C:efflux pump complex"/>
    <property type="evidence" value="ECO:0007669"/>
    <property type="project" value="TreeGrafter"/>
</dbReference>
<evidence type="ECO:0000259" key="8">
    <source>
        <dbReference type="Pfam" id="PF25876"/>
    </source>
</evidence>
<keyword evidence="6 7" id="KW-0472">Membrane</keyword>
<dbReference type="Gene3D" id="2.40.420.20">
    <property type="match status" value="1"/>
</dbReference>
<dbReference type="Pfam" id="PF25876">
    <property type="entry name" value="HH_MFP_RND"/>
    <property type="match status" value="1"/>
</dbReference>
<accession>A0A2A4EPF5</accession>
<keyword evidence="7" id="KW-1133">Transmembrane helix</keyword>
<dbReference type="InterPro" id="IPR058624">
    <property type="entry name" value="MdtA-like_HH"/>
</dbReference>
<keyword evidence="7" id="KW-0812">Transmembrane</keyword>
<reference evidence="12 13" key="1">
    <citation type="submission" date="2017-01" db="EMBL/GenBank/DDBJ databases">
        <title>Whole-Genome Shotgun Sequencing of Two beta-Proteobacterial Species in Search of the Bulgecin Biosynthetic Cluster.</title>
        <authorList>
            <person name="Horsman M.E."/>
            <person name="Marous D.R."/>
            <person name="Li R."/>
            <person name="Oliver R.A."/>
            <person name="Byun B."/>
            <person name="Emrich S.J."/>
            <person name="Boggess B."/>
            <person name="Townsend C.A."/>
            <person name="Mobashery S."/>
        </authorList>
    </citation>
    <scope>NUCLEOTIDE SEQUENCE [LARGE SCALE GENOMIC DNA]</scope>
    <source>
        <strain evidence="12 13">ATCC 31363</strain>
    </source>
</reference>
<dbReference type="RefSeq" id="WP_096724638.1">
    <property type="nucleotide sequence ID" value="NZ_MTZV01000006.1"/>
</dbReference>
<dbReference type="Gene3D" id="2.40.30.170">
    <property type="match status" value="1"/>
</dbReference>